<dbReference type="GO" id="GO:0005737">
    <property type="term" value="C:cytoplasm"/>
    <property type="evidence" value="ECO:0007669"/>
    <property type="project" value="TreeGrafter"/>
</dbReference>
<dbReference type="Pfam" id="PF13344">
    <property type="entry name" value="Hydrolase_6"/>
    <property type="match status" value="1"/>
</dbReference>
<dbReference type="SUPFAM" id="SSF56784">
    <property type="entry name" value="HAD-like"/>
    <property type="match status" value="1"/>
</dbReference>
<proteinExistence type="predicted"/>
<protein>
    <recommendedName>
        <fullName evidence="4">4-nitrophenylphosphatase</fullName>
        <ecNumber evidence="3">3.1.3.41</ecNumber>
    </recommendedName>
</protein>
<evidence type="ECO:0000256" key="7">
    <source>
        <dbReference type="PIRSR" id="PIRSR000915-3"/>
    </source>
</evidence>
<reference evidence="8 9" key="1">
    <citation type="submission" date="2016-02" db="EMBL/GenBank/DDBJ databases">
        <title>Comparative genomic and transcriptomic foundation for Pichia pastoris.</title>
        <authorList>
            <person name="Love K.R."/>
            <person name="Shah K.A."/>
            <person name="Whittaker C.A."/>
            <person name="Wu J."/>
            <person name="Bartlett M.C."/>
            <person name="Ma D."/>
            <person name="Leeson R.L."/>
            <person name="Priest M."/>
            <person name="Young S.K."/>
            <person name="Love J.C."/>
        </authorList>
    </citation>
    <scope>NUCLEOTIDE SEQUENCE [LARGE SCALE GENOMIC DNA]</scope>
    <source>
        <strain evidence="8 9">ATCC 28485</strain>
    </source>
</reference>
<dbReference type="PANTHER" id="PTHR19288:SF46">
    <property type="entry name" value="HALOACID DEHALOGENASE-LIKE HYDROLASE DOMAIN-CONTAINING PROTEIN 2"/>
    <property type="match status" value="1"/>
</dbReference>
<comment type="cofactor">
    <cofactor evidence="7">
        <name>Mg(2+)</name>
        <dbReference type="ChEBI" id="CHEBI:18420"/>
    </cofactor>
    <text evidence="7">Divalent metal ions. Mg(2+) is the most effective.</text>
</comment>
<dbReference type="Proteomes" id="UP000094565">
    <property type="component" value="Chromosome 2"/>
</dbReference>
<feature type="binding site" evidence="7">
    <location>
        <position position="284"/>
    </location>
    <ligand>
        <name>Mg(2+)</name>
        <dbReference type="ChEBI" id="CHEBI:18420"/>
    </ligand>
</feature>
<dbReference type="NCBIfam" id="TIGR01460">
    <property type="entry name" value="HAD-SF-IIA"/>
    <property type="match status" value="1"/>
</dbReference>
<comment type="catalytic activity">
    <reaction evidence="2">
        <text>4-nitrophenyl phosphate + H2O = 4-nitrophenol + phosphate + H(+)</text>
        <dbReference type="Rhea" id="RHEA:21664"/>
        <dbReference type="ChEBI" id="CHEBI:15377"/>
        <dbReference type="ChEBI" id="CHEBI:15378"/>
        <dbReference type="ChEBI" id="CHEBI:43474"/>
        <dbReference type="ChEBI" id="CHEBI:57917"/>
        <dbReference type="ChEBI" id="CHEBI:61146"/>
        <dbReference type="EC" id="3.1.3.41"/>
    </reaction>
</comment>
<dbReference type="Pfam" id="PF13242">
    <property type="entry name" value="Hydrolase_like"/>
    <property type="match status" value="1"/>
</dbReference>
<dbReference type="EC" id="3.1.3.41" evidence="3"/>
<dbReference type="InterPro" id="IPR006349">
    <property type="entry name" value="PGP_euk"/>
</dbReference>
<dbReference type="GO" id="GO:0008967">
    <property type="term" value="F:phosphoglycolate phosphatase activity"/>
    <property type="evidence" value="ECO:0007669"/>
    <property type="project" value="TreeGrafter"/>
</dbReference>
<feature type="binding site" evidence="7">
    <location>
        <position position="66"/>
    </location>
    <ligand>
        <name>Mg(2+)</name>
        <dbReference type="ChEBI" id="CHEBI:18420"/>
    </ligand>
</feature>
<dbReference type="InterPro" id="IPR036412">
    <property type="entry name" value="HAD-like_sf"/>
</dbReference>
<feature type="active site" description="Proton donor" evidence="5">
    <location>
        <position position="66"/>
    </location>
</feature>
<dbReference type="NCBIfam" id="TIGR01452">
    <property type="entry name" value="PGP_euk"/>
    <property type="match status" value="1"/>
</dbReference>
<keyword evidence="1" id="KW-0378">Hydrolase</keyword>
<keyword evidence="9" id="KW-1185">Reference proteome</keyword>
<dbReference type="GO" id="GO:0004035">
    <property type="term" value="F:alkaline phosphatase activity"/>
    <property type="evidence" value="ECO:0007669"/>
    <property type="project" value="TreeGrafter"/>
</dbReference>
<evidence type="ECO:0000256" key="4">
    <source>
        <dbReference type="ARBA" id="ARBA00069197"/>
    </source>
</evidence>
<keyword evidence="7" id="KW-0479">Metal-binding</keyword>
<evidence type="ECO:0000256" key="6">
    <source>
        <dbReference type="PIRSR" id="PIRSR000915-2"/>
    </source>
</evidence>
<evidence type="ECO:0000313" key="9">
    <source>
        <dbReference type="Proteomes" id="UP000094565"/>
    </source>
</evidence>
<evidence type="ECO:0000256" key="3">
    <source>
        <dbReference type="ARBA" id="ARBA00066659"/>
    </source>
</evidence>
<name>A0A1B2JB36_PICPA</name>
<dbReference type="GO" id="GO:0046872">
    <property type="term" value="F:metal ion binding"/>
    <property type="evidence" value="ECO:0007669"/>
    <property type="project" value="UniProtKB-KW"/>
</dbReference>
<dbReference type="Gene3D" id="3.40.50.1000">
    <property type="entry name" value="HAD superfamily/HAD-like"/>
    <property type="match status" value="2"/>
</dbReference>
<evidence type="ECO:0000256" key="2">
    <source>
        <dbReference type="ARBA" id="ARBA00050247"/>
    </source>
</evidence>
<keyword evidence="7" id="KW-0460">Magnesium</keyword>
<dbReference type="PANTHER" id="PTHR19288">
    <property type="entry name" value="4-NITROPHENYLPHOSPHATASE-RELATED"/>
    <property type="match status" value="1"/>
</dbReference>
<dbReference type="AlphaFoldDB" id="A0A1B2JB36"/>
<dbReference type="OrthoDB" id="413953at2759"/>
<feature type="binding site" evidence="7">
    <location>
        <position position="64"/>
    </location>
    <ligand>
        <name>Mg(2+)</name>
        <dbReference type="ChEBI" id="CHEBI:18420"/>
    </ligand>
</feature>
<accession>A0A1B2JB36</accession>
<feature type="binding site" evidence="6">
    <location>
        <position position="259"/>
    </location>
    <ligand>
        <name>substrate</name>
    </ligand>
</feature>
<feature type="active site" description="Nucleophile" evidence="5">
    <location>
        <position position="64"/>
    </location>
</feature>
<evidence type="ECO:0000256" key="5">
    <source>
        <dbReference type="PIRSR" id="PIRSR000915-1"/>
    </source>
</evidence>
<dbReference type="EMBL" id="CP014585">
    <property type="protein sequence ID" value="ANZ75257.1"/>
    <property type="molecule type" value="Genomic_DNA"/>
</dbReference>
<evidence type="ECO:0000313" key="8">
    <source>
        <dbReference type="EMBL" id="ANZ75257.1"/>
    </source>
</evidence>
<sequence length="337" mass="36811">MLDGERYRWLGGGKGALSHSTPIGRLFAQHKHLPLYFTQIMATKIESKASAVGLLAAYDTFLFDCDGVLWLGDHLLPHVIETLELLRSLKKKVIFVTNNSTKSRRQYTAKFAKFGLNVTEEEIFGSAYASAVYLSTIVALPKDRKVWVLGQSGIEDELHQLGYETLGGSDPELDREFNSESPLLNVDPNVGAVVAGLDIKVNYYRLAATLQYLRDPKVEFVATNIDSTYPQKGRVLPGAGSIVESAACASGRQPVACGKPSQGMMAAIKAIHQFDPSKAIMVGDRLNTDMKFGRDGGLATLLVLTGIETKEGLDSLAPNLKPTFYAEKLGDLYLHSK</sequence>
<dbReference type="PIRSF" id="PIRSF000915">
    <property type="entry name" value="PGP-type_phosphatase"/>
    <property type="match status" value="1"/>
</dbReference>
<evidence type="ECO:0000256" key="1">
    <source>
        <dbReference type="ARBA" id="ARBA00022801"/>
    </source>
</evidence>
<dbReference type="InterPro" id="IPR023214">
    <property type="entry name" value="HAD_sf"/>
</dbReference>
<dbReference type="InterPro" id="IPR006357">
    <property type="entry name" value="HAD-SF_hydro_IIA"/>
</dbReference>
<organism evidence="8 9">
    <name type="scientific">Komagataella pastoris</name>
    <name type="common">Yeast</name>
    <name type="synonym">Pichia pastoris</name>
    <dbReference type="NCBI Taxonomy" id="4922"/>
    <lineage>
        <taxon>Eukaryota</taxon>
        <taxon>Fungi</taxon>
        <taxon>Dikarya</taxon>
        <taxon>Ascomycota</taxon>
        <taxon>Saccharomycotina</taxon>
        <taxon>Pichiomycetes</taxon>
        <taxon>Pichiales</taxon>
        <taxon>Pichiaceae</taxon>
        <taxon>Komagataella</taxon>
    </lineage>
</organism>
<dbReference type="FunFam" id="3.40.50.1000:FF:000039">
    <property type="entry name" value="Phosphoglycolate phosphatase"/>
    <property type="match status" value="1"/>
</dbReference>
<gene>
    <name evidence="8" type="primary">PHO13</name>
    <name evidence="8" type="ORF">ATY40_BA7501894</name>
</gene>